<feature type="non-terminal residue" evidence="1">
    <location>
        <position position="44"/>
    </location>
</feature>
<sequence>PMLKLYLQEQPLSSLHPLLNNQSRLNYLIEKDKWSRYPFGQDII</sequence>
<feature type="non-terminal residue" evidence="1">
    <location>
        <position position="1"/>
    </location>
</feature>
<accession>A0A9N9KJH3</accession>
<dbReference type="EMBL" id="CAJVQA010079692">
    <property type="protein sequence ID" value="CAG8836836.1"/>
    <property type="molecule type" value="Genomic_DNA"/>
</dbReference>
<gene>
    <name evidence="1" type="ORF">CPELLU_LOCUS21454</name>
</gene>
<reference evidence="1" key="1">
    <citation type="submission" date="2021-06" db="EMBL/GenBank/DDBJ databases">
        <authorList>
            <person name="Kallberg Y."/>
            <person name="Tangrot J."/>
            <person name="Rosling A."/>
        </authorList>
    </citation>
    <scope>NUCLEOTIDE SEQUENCE</scope>
    <source>
        <strain evidence="1">FL966</strain>
    </source>
</reference>
<dbReference type="Proteomes" id="UP000789759">
    <property type="component" value="Unassembled WGS sequence"/>
</dbReference>
<evidence type="ECO:0000313" key="1">
    <source>
        <dbReference type="EMBL" id="CAG8836836.1"/>
    </source>
</evidence>
<dbReference type="AlphaFoldDB" id="A0A9N9KJH3"/>
<dbReference type="OrthoDB" id="2440332at2759"/>
<organism evidence="1 2">
    <name type="scientific">Cetraspora pellucida</name>
    <dbReference type="NCBI Taxonomy" id="1433469"/>
    <lineage>
        <taxon>Eukaryota</taxon>
        <taxon>Fungi</taxon>
        <taxon>Fungi incertae sedis</taxon>
        <taxon>Mucoromycota</taxon>
        <taxon>Glomeromycotina</taxon>
        <taxon>Glomeromycetes</taxon>
        <taxon>Diversisporales</taxon>
        <taxon>Gigasporaceae</taxon>
        <taxon>Cetraspora</taxon>
    </lineage>
</organism>
<protein>
    <submittedName>
        <fullName evidence="1">2283_t:CDS:1</fullName>
    </submittedName>
</protein>
<comment type="caution">
    <text evidence="1">The sequence shown here is derived from an EMBL/GenBank/DDBJ whole genome shotgun (WGS) entry which is preliminary data.</text>
</comment>
<proteinExistence type="predicted"/>
<name>A0A9N9KJH3_9GLOM</name>
<evidence type="ECO:0000313" key="2">
    <source>
        <dbReference type="Proteomes" id="UP000789759"/>
    </source>
</evidence>
<keyword evidence="2" id="KW-1185">Reference proteome</keyword>